<evidence type="ECO:0000259" key="3">
    <source>
        <dbReference type="Pfam" id="PF04773"/>
    </source>
</evidence>
<dbReference type="Gene3D" id="2.60.120.1440">
    <property type="match status" value="1"/>
</dbReference>
<dbReference type="PIRSF" id="PIRSF018266">
    <property type="entry name" value="FecR"/>
    <property type="match status" value="1"/>
</dbReference>
<keyword evidence="2" id="KW-1133">Transmembrane helix</keyword>
<name>A0ABR4TNP5_9PROT</name>
<evidence type="ECO:0000313" key="6">
    <source>
        <dbReference type="Proteomes" id="UP000027463"/>
    </source>
</evidence>
<evidence type="ECO:0000256" key="2">
    <source>
        <dbReference type="SAM" id="Phobius"/>
    </source>
</evidence>
<dbReference type="EMBL" id="AUNC01000017">
    <property type="protein sequence ID" value="KEO57016.1"/>
    <property type="molecule type" value="Genomic_DNA"/>
</dbReference>
<keyword evidence="6" id="KW-1185">Reference proteome</keyword>
<feature type="transmembrane region" description="Helical" evidence="2">
    <location>
        <begin position="120"/>
        <end position="138"/>
    </location>
</feature>
<dbReference type="InterPro" id="IPR006860">
    <property type="entry name" value="FecR"/>
</dbReference>
<accession>A0ABR4TNP5</accession>
<evidence type="ECO:0000259" key="4">
    <source>
        <dbReference type="Pfam" id="PF16220"/>
    </source>
</evidence>
<dbReference type="InterPro" id="IPR012373">
    <property type="entry name" value="Ferrdict_sens_TM"/>
</dbReference>
<gene>
    <name evidence="5" type="ORF">SMB34_17815</name>
</gene>
<organism evidence="5 6">
    <name type="scientific">Thalassospira permensis NBRC 106175</name>
    <dbReference type="NCBI Taxonomy" id="1353532"/>
    <lineage>
        <taxon>Bacteria</taxon>
        <taxon>Pseudomonadati</taxon>
        <taxon>Pseudomonadota</taxon>
        <taxon>Alphaproteobacteria</taxon>
        <taxon>Rhodospirillales</taxon>
        <taxon>Thalassospiraceae</taxon>
        <taxon>Thalassospira</taxon>
    </lineage>
</organism>
<sequence>MSGNRHTGHKPETTEQKDLQSRLVDQAMQWLARDGADIEGTDTHVAFQKWCGQSADHEQAARAVRAFLSDRDFDDILRKFDTEKGTGARNHAPSSTRQISMPVGKPRRSTPPRATNVRKAIWGGVAMCVAILVAVLTLSPAEHSGHPGYIAANMAPVRQFLPDGSELQLAPGTRLYWEFTERERHIVLEDGAVVISAAPNKDRPLVVTTPQSRVVVVGTRFVVIGDDQTSEVGVAEGTVRVQQQQSPPAREVTLHAGEGVTLSSGGDVRRHDFNGDNITQILEGWRVFSPAKLSDVIHAVSRQSGMEIWLDPGIADLEIRGRFNVADAMVSLDLIARTTGTRMIELPFDQYLLVR</sequence>
<dbReference type="PANTHER" id="PTHR30273:SF2">
    <property type="entry name" value="PROTEIN FECR"/>
    <property type="match status" value="1"/>
</dbReference>
<keyword evidence="2" id="KW-0472">Membrane</keyword>
<proteinExistence type="predicted"/>
<feature type="domain" description="FecR N-terminal" evidence="4">
    <location>
        <begin position="25"/>
        <end position="66"/>
    </location>
</feature>
<evidence type="ECO:0000313" key="5">
    <source>
        <dbReference type="EMBL" id="KEO57016.1"/>
    </source>
</evidence>
<dbReference type="InterPro" id="IPR032623">
    <property type="entry name" value="FecR_N"/>
</dbReference>
<dbReference type="Pfam" id="PF04773">
    <property type="entry name" value="FecR"/>
    <property type="match status" value="1"/>
</dbReference>
<protein>
    <submittedName>
        <fullName evidence="5">Uncharacterized protein</fullName>
    </submittedName>
</protein>
<dbReference type="Pfam" id="PF16220">
    <property type="entry name" value="DUF4880"/>
    <property type="match status" value="1"/>
</dbReference>
<comment type="caution">
    <text evidence="5">The sequence shown here is derived from an EMBL/GenBank/DDBJ whole genome shotgun (WGS) entry which is preliminary data.</text>
</comment>
<feature type="region of interest" description="Disordered" evidence="1">
    <location>
        <begin position="84"/>
        <end position="113"/>
    </location>
</feature>
<dbReference type="Proteomes" id="UP000027463">
    <property type="component" value="Unassembled WGS sequence"/>
</dbReference>
<dbReference type="PANTHER" id="PTHR30273">
    <property type="entry name" value="PERIPLASMIC SIGNAL SENSOR AND SIGMA FACTOR ACTIVATOR FECR-RELATED"/>
    <property type="match status" value="1"/>
</dbReference>
<evidence type="ECO:0000256" key="1">
    <source>
        <dbReference type="SAM" id="MobiDB-lite"/>
    </source>
</evidence>
<feature type="domain" description="FecR protein" evidence="3">
    <location>
        <begin position="161"/>
        <end position="240"/>
    </location>
</feature>
<keyword evidence="2" id="KW-0812">Transmembrane</keyword>
<reference evidence="5 6" key="1">
    <citation type="submission" date="2013-07" db="EMBL/GenBank/DDBJ databases">
        <title>Thalassospira permensis NBRC 106175 Genome Sequencing.</title>
        <authorList>
            <person name="Lai Q."/>
            <person name="Shao Z."/>
        </authorList>
    </citation>
    <scope>NUCLEOTIDE SEQUENCE [LARGE SCALE GENOMIC DNA]</scope>
    <source>
        <strain evidence="5 6">NBRC 106175</strain>
    </source>
</reference>